<dbReference type="EMBL" id="AKKN01000005">
    <property type="protein sequence ID" value="EKT60071.1"/>
    <property type="molecule type" value="Genomic_DNA"/>
</dbReference>
<sequence>MNEIALDSVSGIESSVFKDSYQNVGEGFKEILNSLDTINSSGGGITVADTLTLQHAVFQYSMYQEMISKIASKSANSINEVMKAQ</sequence>
<dbReference type="AlphaFoldDB" id="K8WJD3"/>
<dbReference type="OrthoDB" id="6456049at2"/>
<accession>K8WJD3</accession>
<gene>
    <name evidence="1" type="ORF">OO7_04534</name>
</gene>
<evidence type="ECO:0008006" key="3">
    <source>
        <dbReference type="Google" id="ProtNLM"/>
    </source>
</evidence>
<keyword evidence="2" id="KW-1185">Reference proteome</keyword>
<dbReference type="RefSeq" id="WP_008914778.1">
    <property type="nucleotide sequence ID" value="NZ_CM001773.1"/>
</dbReference>
<name>K8WJD3_9GAMM</name>
<evidence type="ECO:0000313" key="1">
    <source>
        <dbReference type="EMBL" id="EKT60071.1"/>
    </source>
</evidence>
<dbReference type="Proteomes" id="UP000010290">
    <property type="component" value="Chromosome"/>
</dbReference>
<protein>
    <recommendedName>
        <fullName evidence="3">EscI/YscI/HrpB family type III secretion system inner rod protein</fullName>
    </recommendedName>
</protein>
<evidence type="ECO:0000313" key="2">
    <source>
        <dbReference type="Proteomes" id="UP000010290"/>
    </source>
</evidence>
<comment type="caution">
    <text evidence="1">The sequence shown here is derived from an EMBL/GenBank/DDBJ whole genome shotgun (WGS) entry which is preliminary data.</text>
</comment>
<proteinExistence type="predicted"/>
<dbReference type="PATRIC" id="fig|1141660.3.peg.918"/>
<organism evidence="1 2">
    <name type="scientific">Providencia sneebia DSM 19967</name>
    <dbReference type="NCBI Taxonomy" id="1141660"/>
    <lineage>
        <taxon>Bacteria</taxon>
        <taxon>Pseudomonadati</taxon>
        <taxon>Pseudomonadota</taxon>
        <taxon>Gammaproteobacteria</taxon>
        <taxon>Enterobacterales</taxon>
        <taxon>Morganellaceae</taxon>
        <taxon>Providencia</taxon>
    </lineage>
</organism>
<reference evidence="1 2" key="1">
    <citation type="journal article" date="2012" name="BMC Genomics">
        <title>Comparative genomics of bacteria in the genus Providencia isolated from wild Drosophila melanogaster.</title>
        <authorList>
            <person name="Galac M.R."/>
            <person name="Lazzaro B.P."/>
        </authorList>
    </citation>
    <scope>NUCLEOTIDE SEQUENCE [LARGE SCALE GENOMIC DNA]</scope>
    <source>
        <strain evidence="1 2">DSM 19967</strain>
    </source>
</reference>
<dbReference type="HOGENOM" id="CLU_2511771_0_0_6"/>